<proteinExistence type="predicted"/>
<protein>
    <submittedName>
        <fullName evidence="2">Phosphotransferase family enzyme</fullName>
    </submittedName>
</protein>
<dbReference type="RefSeq" id="WP_109727061.1">
    <property type="nucleotide sequence ID" value="NZ_QGDI01000009.1"/>
</dbReference>
<feature type="domain" description="Aminoglycoside phosphotransferase" evidence="1">
    <location>
        <begin position="19"/>
        <end position="235"/>
    </location>
</feature>
<keyword evidence="2" id="KW-0808">Transferase</keyword>
<dbReference type="Proteomes" id="UP000245720">
    <property type="component" value="Unassembled WGS sequence"/>
</dbReference>
<name>A0A315XX06_RUMFL</name>
<dbReference type="EMBL" id="QGDI01000009">
    <property type="protein sequence ID" value="PWJ11553.1"/>
    <property type="molecule type" value="Genomic_DNA"/>
</dbReference>
<dbReference type="InterPro" id="IPR011009">
    <property type="entry name" value="Kinase-like_dom_sf"/>
</dbReference>
<dbReference type="Gene3D" id="3.90.1200.10">
    <property type="match status" value="1"/>
</dbReference>
<evidence type="ECO:0000313" key="3">
    <source>
        <dbReference type="Proteomes" id="UP000245720"/>
    </source>
</evidence>
<dbReference type="InterPro" id="IPR002575">
    <property type="entry name" value="Aminoglycoside_PTrfase"/>
</dbReference>
<reference evidence="2 3" key="1">
    <citation type="submission" date="2018-05" db="EMBL/GenBank/DDBJ databases">
        <title>The Hungate 1000. A catalogue of reference genomes from the rumen microbiome.</title>
        <authorList>
            <person name="Kelly W."/>
        </authorList>
    </citation>
    <scope>NUCLEOTIDE SEQUENCE [LARGE SCALE GENOMIC DNA]</scope>
    <source>
        <strain evidence="2 3">SAb67</strain>
    </source>
</reference>
<gene>
    <name evidence="2" type="ORF">IE37_02316</name>
</gene>
<dbReference type="SUPFAM" id="SSF56112">
    <property type="entry name" value="Protein kinase-like (PK-like)"/>
    <property type="match status" value="1"/>
</dbReference>
<organism evidence="2 3">
    <name type="scientific">Ruminococcus flavefaciens</name>
    <dbReference type="NCBI Taxonomy" id="1265"/>
    <lineage>
        <taxon>Bacteria</taxon>
        <taxon>Bacillati</taxon>
        <taxon>Bacillota</taxon>
        <taxon>Clostridia</taxon>
        <taxon>Eubacteriales</taxon>
        <taxon>Oscillospiraceae</taxon>
        <taxon>Ruminococcus</taxon>
    </lineage>
</organism>
<accession>A0A315XX06</accession>
<sequence>MDIRYIPTLFGLPEAAEQTELNTGHINRTFLADCGGERYVLQALNRSVFPCPEAVMDNIAVISHAFAESGSSDTAVPCFIASGDKTYAVAEGEVWRIYRYLSATATAAAEPAAAGRAFGSFIRVMDVKELNSAALPSGYHDFGSYYDELTALGGKAPRLASLKAELDTVFTEELPKRIIHGDAKADNVLIGDALTVIDLDTAMEGYAAIDFGDLVRSLCVGDMSDLSPVRAAAQGFAEGLDGLLTAEEVSSLYYGILRSTGELAVRYLADSLREEKYFRGKTTADCIARAEELLRQLDRFTAARSELNEIIAEAFG</sequence>
<comment type="caution">
    <text evidence="2">The sequence shown here is derived from an EMBL/GenBank/DDBJ whole genome shotgun (WGS) entry which is preliminary data.</text>
</comment>
<evidence type="ECO:0000259" key="1">
    <source>
        <dbReference type="Pfam" id="PF01636"/>
    </source>
</evidence>
<dbReference type="Pfam" id="PF01636">
    <property type="entry name" value="APH"/>
    <property type="match status" value="1"/>
</dbReference>
<evidence type="ECO:0000313" key="2">
    <source>
        <dbReference type="EMBL" id="PWJ11553.1"/>
    </source>
</evidence>
<dbReference type="OrthoDB" id="526037at2"/>
<dbReference type="AlphaFoldDB" id="A0A315XX06"/>
<dbReference type="GO" id="GO:0016740">
    <property type="term" value="F:transferase activity"/>
    <property type="evidence" value="ECO:0007669"/>
    <property type="project" value="UniProtKB-KW"/>
</dbReference>